<proteinExistence type="predicted"/>
<evidence type="ECO:0000313" key="2">
    <source>
        <dbReference type="EMBL" id="QDE29819.1"/>
    </source>
</evidence>
<dbReference type="RefSeq" id="WP_140233137.1">
    <property type="nucleotide sequence ID" value="NZ_CP041036.1"/>
</dbReference>
<dbReference type="EMBL" id="CP041036">
    <property type="protein sequence ID" value="QDE29819.1"/>
    <property type="molecule type" value="Genomic_DNA"/>
</dbReference>
<evidence type="ECO:0000313" key="3">
    <source>
        <dbReference type="Proteomes" id="UP000319809"/>
    </source>
</evidence>
<gene>
    <name evidence="2" type="ORF">FH971_01820</name>
</gene>
<name>A0A4Y5YB44_9GAMM</name>
<dbReference type="Proteomes" id="UP000319809">
    <property type="component" value="Chromosome"/>
</dbReference>
<sequence length="248" mass="28380">MYRSICNVVIFGVMMLVSACSSDVSPYHGNQGDTPKVFDSQFFSGQWSVIKAQGKYTHFANRKPHIVSIYQGDLESLNSRITQNKVAGLRLETIVAAQGKSKIQALLNNINEFEYINKHYTSENIDSVQESTIYNGAKPLRKDFVQKNEANTLVFDYYNQNNVVVGLNAFVLFEYQHFTVLRKNQREHFAHAKTTYKQLGLDINIDVDFIMLNDKQNMVGIDVVNDELIIVYNFGRGERNYAILEKVK</sequence>
<organism evidence="2 3">
    <name type="scientific">Shewanella polaris</name>
    <dbReference type="NCBI Taxonomy" id="2588449"/>
    <lineage>
        <taxon>Bacteria</taxon>
        <taxon>Pseudomonadati</taxon>
        <taxon>Pseudomonadota</taxon>
        <taxon>Gammaproteobacteria</taxon>
        <taxon>Alteromonadales</taxon>
        <taxon>Shewanellaceae</taxon>
        <taxon>Shewanella</taxon>
    </lineage>
</organism>
<feature type="signal peptide" evidence="1">
    <location>
        <begin position="1"/>
        <end position="19"/>
    </location>
</feature>
<dbReference type="KEGG" id="spol:FH971_01820"/>
<keyword evidence="3" id="KW-1185">Reference proteome</keyword>
<reference evidence="2 3" key="1">
    <citation type="submission" date="2019-06" db="EMBL/GenBank/DDBJ databases">
        <title>The genome of Shewanella sp. SM1901.</title>
        <authorList>
            <person name="Cha Q."/>
        </authorList>
    </citation>
    <scope>NUCLEOTIDE SEQUENCE [LARGE SCALE GENOMIC DNA]</scope>
    <source>
        <strain evidence="2 3">SM1901</strain>
    </source>
</reference>
<protein>
    <submittedName>
        <fullName evidence="2">Uncharacterized protein</fullName>
    </submittedName>
</protein>
<keyword evidence="1" id="KW-0732">Signal</keyword>
<evidence type="ECO:0000256" key="1">
    <source>
        <dbReference type="SAM" id="SignalP"/>
    </source>
</evidence>
<dbReference type="PROSITE" id="PS51257">
    <property type="entry name" value="PROKAR_LIPOPROTEIN"/>
    <property type="match status" value="1"/>
</dbReference>
<dbReference type="AlphaFoldDB" id="A0A4Y5YB44"/>
<feature type="chain" id="PRO_5021454677" evidence="1">
    <location>
        <begin position="20"/>
        <end position="248"/>
    </location>
</feature>
<accession>A0A4Y5YB44</accession>